<reference evidence="2 3" key="1">
    <citation type="submission" date="2016-03" db="EMBL/GenBank/DDBJ databases">
        <authorList>
            <person name="Ploux O."/>
        </authorList>
    </citation>
    <scope>NUCLEOTIDE SEQUENCE [LARGE SCALE GENOMIC DNA]</scope>
    <source>
        <strain evidence="2 3">UAMH 11012</strain>
    </source>
</reference>
<dbReference type="AlphaFoldDB" id="A0A1L7WPR2"/>
<feature type="compositionally biased region" description="Polar residues" evidence="1">
    <location>
        <begin position="881"/>
        <end position="892"/>
    </location>
</feature>
<feature type="compositionally biased region" description="Polar residues" evidence="1">
    <location>
        <begin position="34"/>
        <end position="43"/>
    </location>
</feature>
<keyword evidence="3" id="KW-1185">Reference proteome</keyword>
<feature type="region of interest" description="Disordered" evidence="1">
    <location>
        <begin position="323"/>
        <end position="465"/>
    </location>
</feature>
<evidence type="ECO:0000313" key="3">
    <source>
        <dbReference type="Proteomes" id="UP000184330"/>
    </source>
</evidence>
<feature type="compositionally biased region" description="Pro residues" evidence="1">
    <location>
        <begin position="826"/>
        <end position="835"/>
    </location>
</feature>
<feature type="compositionally biased region" description="Low complexity" evidence="1">
    <location>
        <begin position="143"/>
        <end position="155"/>
    </location>
</feature>
<feature type="region of interest" description="Disordered" evidence="1">
    <location>
        <begin position="1"/>
        <end position="164"/>
    </location>
</feature>
<proteinExistence type="predicted"/>
<feature type="compositionally biased region" description="Acidic residues" evidence="1">
    <location>
        <begin position="449"/>
        <end position="461"/>
    </location>
</feature>
<protein>
    <submittedName>
        <fullName evidence="2">Uncharacterized protein</fullName>
    </submittedName>
</protein>
<dbReference type="EMBL" id="FJOG01000005">
    <property type="protein sequence ID" value="CZR54767.1"/>
    <property type="molecule type" value="Genomic_DNA"/>
</dbReference>
<dbReference type="Proteomes" id="UP000184330">
    <property type="component" value="Unassembled WGS sequence"/>
</dbReference>
<organism evidence="2 3">
    <name type="scientific">Phialocephala subalpina</name>
    <dbReference type="NCBI Taxonomy" id="576137"/>
    <lineage>
        <taxon>Eukaryota</taxon>
        <taxon>Fungi</taxon>
        <taxon>Dikarya</taxon>
        <taxon>Ascomycota</taxon>
        <taxon>Pezizomycotina</taxon>
        <taxon>Leotiomycetes</taxon>
        <taxon>Helotiales</taxon>
        <taxon>Mollisiaceae</taxon>
        <taxon>Phialocephala</taxon>
        <taxon>Phialocephala fortinii species complex</taxon>
    </lineage>
</organism>
<sequence length="920" mass="102724">MAPTRHETSGAGPPGTPETTSYGTRASKRKVGETNETTTTDPPSSGKRASTRSRKSAVANHDTVEAIQPPTKKRRTSNPVKNPEPEHSPTPAPESSASPEILPEKSAVANHDTVEAIQPPTKKRRTSNPVKNPEPEHSPTPAPESSASPEILPESVSEEQDAAKPSLSPLLTQLLLRKLSKLKSQFAALAKMQKTALDTLAEKSLTMAKTDPTYHKSLPEFNEVSKKLNKLLEERLGRLEAEKLLQYQIQERLHEGNIKCTKDQFKNRREEAFETAMAHAIEHAMYVYDQGQFGFELEEIPVLEREKAVEVNVQKMLHPFSTPYTKEQPAVDTASTKGDTEYHQHPANYWRSLNPKQQTAVDRERKNQYAQKISDANDPKKKSNKRKRTALFQTAESQAALLDDEEPEDEEDDGPSGAVTPAVVEPSNKAAGRQTPGKAPPKVAPPTDDYYDSSDAEEYPEDDMKVSIPKKKRRHNAVQPVNNRIRLPPIYHSEEWEIGQRKHYYKMVTEKDLSGNTSKSMAFLGIDRLANREHMFFDQKANSVNSGKMKPEDYDEKIVKTHKLHPKFGLFTKDSVNPDWDEGLEESYFNARSDWAKPLPLPNGKKVIEKYADGTRKLFHASRSWVQETEQKWEAHGRKLAMFRLLQTAKDDEHQNLPDVDPKDKKVMENFLKAVNEAAEVNRMEEEEAASRKLAADIAAANQRARFTAPEPLYPSAVPLTSSSRYDPVRDTTYQTPYPPAPRQNPMPPPPMGLYQQGGGMAALADAVDFSAMAQAALQQHHPSPYGPPPPQQQQQAPRQSTTTWQEPPLLPANLPPRQPTSGWSEPPPLPPSLPPAHMMHGLSHLHPAPPMPPPQQMGMQPNGYFMQSAPPPPPPAFQGSPRQSQNQNQGNLRPLQPAPPRGGRRATPPQSDRRGWYGN</sequence>
<gene>
    <name evidence="2" type="ORF">PAC_04651</name>
</gene>
<dbReference type="PANTHER" id="PTHR48125">
    <property type="entry name" value="LP07818P1"/>
    <property type="match status" value="1"/>
</dbReference>
<evidence type="ECO:0000313" key="2">
    <source>
        <dbReference type="EMBL" id="CZR54767.1"/>
    </source>
</evidence>
<feature type="compositionally biased region" description="Pro residues" evidence="1">
    <location>
        <begin position="737"/>
        <end position="750"/>
    </location>
</feature>
<name>A0A1L7WPR2_9HELO</name>
<evidence type="ECO:0000256" key="1">
    <source>
        <dbReference type="SAM" id="MobiDB-lite"/>
    </source>
</evidence>
<accession>A0A1L7WPR2</accession>
<dbReference type="OrthoDB" id="4188028at2759"/>
<dbReference type="STRING" id="576137.A0A1L7WPR2"/>
<feature type="compositionally biased region" description="Acidic residues" evidence="1">
    <location>
        <begin position="402"/>
        <end position="414"/>
    </location>
</feature>
<feature type="region of interest" description="Disordered" evidence="1">
    <location>
        <begin position="776"/>
        <end position="920"/>
    </location>
</feature>
<feature type="region of interest" description="Disordered" evidence="1">
    <location>
        <begin position="714"/>
        <end position="750"/>
    </location>
</feature>
<feature type="compositionally biased region" description="Pro residues" evidence="1">
    <location>
        <begin position="809"/>
        <end position="819"/>
    </location>
</feature>
<dbReference type="PANTHER" id="PTHR48125:SF12">
    <property type="entry name" value="AT HOOK TRANSCRIPTION FACTOR FAMILY-RELATED"/>
    <property type="match status" value="1"/>
</dbReference>